<dbReference type="EMBL" id="JACCFS010000001">
    <property type="protein sequence ID" value="NYJ32834.1"/>
    <property type="molecule type" value="Genomic_DNA"/>
</dbReference>
<evidence type="ECO:0000313" key="2">
    <source>
        <dbReference type="Proteomes" id="UP000572051"/>
    </source>
</evidence>
<dbReference type="AlphaFoldDB" id="A0A7Z0EIR7"/>
<sequence>MPAFPEKEMLRLAKAWDRAITLGLMASGQDVKYHFDPDGGVLPVAEGKSGQVLANGERLTPAVTERLRAQMPLLAEMVTFYERGQISGRGLAGAPEDGVSALGAPRAAAPVPAVDERALQRAQEATSDLIAQGRVSDGAGAMVTPSEHGVLMAVGGRDGELYANGRALTATWADRLRERMPDLAEDVDRLQAIRAEWQDTPPQDRSTALGACHDPNCLGAH</sequence>
<dbReference type="RefSeq" id="WP_218897604.1">
    <property type="nucleotide sequence ID" value="NZ_JACCFS010000001.1"/>
</dbReference>
<dbReference type="Proteomes" id="UP000572051">
    <property type="component" value="Unassembled WGS sequence"/>
</dbReference>
<reference evidence="1 2" key="1">
    <citation type="submission" date="2020-07" db="EMBL/GenBank/DDBJ databases">
        <title>Sequencing the genomes of 1000 actinobacteria strains.</title>
        <authorList>
            <person name="Klenk H.-P."/>
        </authorList>
    </citation>
    <scope>NUCLEOTIDE SEQUENCE [LARGE SCALE GENOMIC DNA]</scope>
    <source>
        <strain evidence="1 2">DSM 44442</strain>
    </source>
</reference>
<gene>
    <name evidence="1" type="ORF">HNR10_000715</name>
</gene>
<evidence type="ECO:0000313" key="1">
    <source>
        <dbReference type="EMBL" id="NYJ32834.1"/>
    </source>
</evidence>
<name>A0A7Z0EIR7_9ACTN</name>
<comment type="caution">
    <text evidence="1">The sequence shown here is derived from an EMBL/GenBank/DDBJ whole genome shotgun (WGS) entry which is preliminary data.</text>
</comment>
<proteinExistence type="predicted"/>
<protein>
    <submittedName>
        <fullName evidence="1">Uncharacterized protein</fullName>
    </submittedName>
</protein>
<keyword evidence="2" id="KW-1185">Reference proteome</keyword>
<accession>A0A7Z0EIR7</accession>
<organism evidence="1 2">
    <name type="scientific">Nocardiopsis aegyptia</name>
    <dbReference type="NCBI Taxonomy" id="220378"/>
    <lineage>
        <taxon>Bacteria</taxon>
        <taxon>Bacillati</taxon>
        <taxon>Actinomycetota</taxon>
        <taxon>Actinomycetes</taxon>
        <taxon>Streptosporangiales</taxon>
        <taxon>Nocardiopsidaceae</taxon>
        <taxon>Nocardiopsis</taxon>
    </lineage>
</organism>